<keyword evidence="7" id="KW-0647">Proteasome</keyword>
<organism evidence="7 8">
    <name type="scientific">Niveomyces insectorum RCEF 264</name>
    <dbReference type="NCBI Taxonomy" id="1081102"/>
    <lineage>
        <taxon>Eukaryota</taxon>
        <taxon>Fungi</taxon>
        <taxon>Dikarya</taxon>
        <taxon>Ascomycota</taxon>
        <taxon>Pezizomycotina</taxon>
        <taxon>Sordariomycetes</taxon>
        <taxon>Hypocreomycetidae</taxon>
        <taxon>Hypocreales</taxon>
        <taxon>Cordycipitaceae</taxon>
        <taxon>Niveomyces</taxon>
    </lineage>
</organism>
<keyword evidence="8" id="KW-1185">Reference proteome</keyword>
<accession>A0A167Z7W2</accession>
<keyword evidence="5" id="KW-0809">Transit peptide</keyword>
<dbReference type="EMBL" id="AZHD01000002">
    <property type="protein sequence ID" value="OAA67195.1"/>
    <property type="molecule type" value="Genomic_DNA"/>
</dbReference>
<evidence type="ECO:0000256" key="2">
    <source>
        <dbReference type="ARBA" id="ARBA00004173"/>
    </source>
</evidence>
<name>A0A167Z7W2_9HYPO</name>
<comment type="similarity">
    <text evidence="3">Belongs to the RRG9 family.</text>
</comment>
<feature type="region of interest" description="Disordered" evidence="6">
    <location>
        <begin position="1"/>
        <end position="155"/>
    </location>
</feature>
<evidence type="ECO:0000313" key="7">
    <source>
        <dbReference type="EMBL" id="OAA67195.1"/>
    </source>
</evidence>
<evidence type="ECO:0000256" key="1">
    <source>
        <dbReference type="ARBA" id="ARBA00003548"/>
    </source>
</evidence>
<evidence type="ECO:0000256" key="6">
    <source>
        <dbReference type="SAM" id="MobiDB-lite"/>
    </source>
</evidence>
<dbReference type="InterPro" id="IPR010487">
    <property type="entry name" value="NGRN/Rrg9"/>
</dbReference>
<dbReference type="Proteomes" id="UP000076874">
    <property type="component" value="Unassembled WGS sequence"/>
</dbReference>
<feature type="compositionally biased region" description="Low complexity" evidence="6">
    <location>
        <begin position="27"/>
        <end position="52"/>
    </location>
</feature>
<sequence>MDKPEPSKLGKNARKRLRRQKEEAEAKAAAAAAAAAEAATEAAGDGSAAASEPTTNSGVLTKKRRRTRKEEEKPMPGGTRVRPRTKEQPEQSNTETGAEMPVETERRTASSSLTAATATATMTATVAAKKPARTPAQRDPPFVENNAKAEPWQTQKRALQAKFPAGWQPRKRLSPDALDGIRALHRQFPDVYTTPVLADHFRISPEAIRRILKSKWQASPEEEEDRQARWFDRGKHVWARWAALGKKPPKRWQAEGILRDPSWAGGRRQRQQRQLRQMEIAQEMGPQPPPAVAAVAAGGAGAKWQRWPAEQQVTQRDGSGSQGGLDAPSDRIEPRTTAETAVRPGSQSQGRRERLFRAQQKRERTTSVF</sequence>
<evidence type="ECO:0000256" key="5">
    <source>
        <dbReference type="ARBA" id="ARBA00022946"/>
    </source>
</evidence>
<evidence type="ECO:0000256" key="4">
    <source>
        <dbReference type="ARBA" id="ARBA00013566"/>
    </source>
</evidence>
<protein>
    <recommendedName>
        <fullName evidence="4">Required for respiratory growth protein 9, mitochondrial</fullName>
    </recommendedName>
</protein>
<comment type="function">
    <text evidence="1">Required for respiratory activity and maintenance and expression of the mitochondrial genome.</text>
</comment>
<dbReference type="GO" id="GO:0000502">
    <property type="term" value="C:proteasome complex"/>
    <property type="evidence" value="ECO:0007669"/>
    <property type="project" value="UniProtKB-KW"/>
</dbReference>
<comment type="subcellular location">
    <subcellularLocation>
        <location evidence="2">Mitochondrion</location>
    </subcellularLocation>
</comment>
<dbReference type="STRING" id="1081102.A0A167Z7W2"/>
<feature type="compositionally biased region" description="Low complexity" evidence="6">
    <location>
        <begin position="109"/>
        <end position="128"/>
    </location>
</feature>
<evidence type="ECO:0000313" key="8">
    <source>
        <dbReference type="Proteomes" id="UP000076874"/>
    </source>
</evidence>
<feature type="region of interest" description="Disordered" evidence="6">
    <location>
        <begin position="284"/>
        <end position="369"/>
    </location>
</feature>
<dbReference type="AlphaFoldDB" id="A0A167Z7W2"/>
<dbReference type="PANTHER" id="PTHR13475">
    <property type="entry name" value="NEUGRIN"/>
    <property type="match status" value="1"/>
</dbReference>
<comment type="caution">
    <text evidence="7">The sequence shown here is derived from an EMBL/GenBank/DDBJ whole genome shotgun (WGS) entry which is preliminary data.</text>
</comment>
<dbReference type="GO" id="GO:0005634">
    <property type="term" value="C:nucleus"/>
    <property type="evidence" value="ECO:0007669"/>
    <property type="project" value="TreeGrafter"/>
</dbReference>
<dbReference type="PANTHER" id="PTHR13475:SF3">
    <property type="entry name" value="NEUGRIN"/>
    <property type="match status" value="1"/>
</dbReference>
<dbReference type="Pfam" id="PF06413">
    <property type="entry name" value="Neugrin"/>
    <property type="match status" value="1"/>
</dbReference>
<reference evidence="7 8" key="1">
    <citation type="journal article" date="2016" name="Genome Biol. Evol.">
        <title>Divergent and convergent evolution of fungal pathogenicity.</title>
        <authorList>
            <person name="Shang Y."/>
            <person name="Xiao G."/>
            <person name="Zheng P."/>
            <person name="Cen K."/>
            <person name="Zhan S."/>
            <person name="Wang C."/>
        </authorList>
    </citation>
    <scope>NUCLEOTIDE SEQUENCE [LARGE SCALE GENOMIC DNA]</scope>
    <source>
        <strain evidence="7 8">RCEF 264</strain>
    </source>
</reference>
<dbReference type="GO" id="GO:0005739">
    <property type="term" value="C:mitochondrion"/>
    <property type="evidence" value="ECO:0007669"/>
    <property type="project" value="UniProtKB-SubCell"/>
</dbReference>
<proteinExistence type="inferred from homology"/>
<feature type="compositionally biased region" description="Basic and acidic residues" evidence="6">
    <location>
        <begin position="350"/>
        <end position="369"/>
    </location>
</feature>
<evidence type="ECO:0000256" key="3">
    <source>
        <dbReference type="ARBA" id="ARBA00010895"/>
    </source>
</evidence>
<gene>
    <name evidence="7" type="ORF">SPI_01771</name>
</gene>
<dbReference type="OrthoDB" id="5578174at2759"/>